<name>A0A8R1HQE1_CAEJA</name>
<feature type="domain" description="TOG" evidence="7">
    <location>
        <begin position="385"/>
        <end position="618"/>
    </location>
</feature>
<dbReference type="InterPro" id="IPR024395">
    <property type="entry name" value="CLASP_N_dom"/>
</dbReference>
<feature type="compositionally biased region" description="Low complexity" evidence="6">
    <location>
        <begin position="278"/>
        <end position="330"/>
    </location>
</feature>
<dbReference type="GO" id="GO:0040001">
    <property type="term" value="P:establishment of mitotic spindle localization"/>
    <property type="evidence" value="ECO:0007669"/>
    <property type="project" value="TreeGrafter"/>
</dbReference>
<evidence type="ECO:0000256" key="6">
    <source>
        <dbReference type="SAM" id="MobiDB-lite"/>
    </source>
</evidence>
<feature type="compositionally biased region" description="Basic and acidic residues" evidence="6">
    <location>
        <begin position="759"/>
        <end position="769"/>
    </location>
</feature>
<feature type="region of interest" description="Disordered" evidence="6">
    <location>
        <begin position="236"/>
        <end position="351"/>
    </location>
</feature>
<evidence type="ECO:0000259" key="7">
    <source>
        <dbReference type="SMART" id="SM01349"/>
    </source>
</evidence>
<feature type="compositionally biased region" description="Low complexity" evidence="6">
    <location>
        <begin position="676"/>
        <end position="688"/>
    </location>
</feature>
<reference evidence="8" key="2">
    <citation type="submission" date="2022-06" db="UniProtKB">
        <authorList>
            <consortium name="EnsemblMetazoa"/>
        </authorList>
    </citation>
    <scope>IDENTIFICATION</scope>
    <source>
        <strain evidence="8">DF5081</strain>
    </source>
</reference>
<dbReference type="InterPro" id="IPR011989">
    <property type="entry name" value="ARM-like"/>
</dbReference>
<keyword evidence="2" id="KW-0963">Cytoplasm</keyword>
<dbReference type="EnsemblMetazoa" id="CJA05659.1">
    <property type="protein sequence ID" value="CJA05659.1"/>
    <property type="gene ID" value="WBGene00124863"/>
</dbReference>
<dbReference type="InterPro" id="IPR016024">
    <property type="entry name" value="ARM-type_fold"/>
</dbReference>
<feature type="domain" description="TOG" evidence="7">
    <location>
        <begin position="11"/>
        <end position="233"/>
    </location>
</feature>
<dbReference type="PANTHER" id="PTHR21567">
    <property type="entry name" value="CLASP"/>
    <property type="match status" value="1"/>
</dbReference>
<dbReference type="GO" id="GO:0000776">
    <property type="term" value="C:kinetochore"/>
    <property type="evidence" value="ECO:0007669"/>
    <property type="project" value="TreeGrafter"/>
</dbReference>
<reference evidence="9" key="1">
    <citation type="submission" date="2010-08" db="EMBL/GenBank/DDBJ databases">
        <authorList>
            <consortium name="Caenorhabditis japonica Sequencing Consortium"/>
            <person name="Wilson R.K."/>
        </authorList>
    </citation>
    <scope>NUCLEOTIDE SEQUENCE [LARGE SCALE GENOMIC DNA]</scope>
    <source>
        <strain evidence="9">DF5081</strain>
    </source>
</reference>
<feature type="repeat" description="HEAT" evidence="5">
    <location>
        <begin position="168"/>
        <end position="205"/>
    </location>
</feature>
<feature type="region of interest" description="Disordered" evidence="6">
    <location>
        <begin position="666"/>
        <end position="727"/>
    </location>
</feature>
<feature type="region of interest" description="Disordered" evidence="6">
    <location>
        <begin position="604"/>
        <end position="643"/>
    </location>
</feature>
<dbReference type="Gene3D" id="1.25.10.10">
    <property type="entry name" value="Leucine-rich Repeat Variant"/>
    <property type="match status" value="4"/>
</dbReference>
<organism evidence="8 9">
    <name type="scientific">Caenorhabditis japonica</name>
    <dbReference type="NCBI Taxonomy" id="281687"/>
    <lineage>
        <taxon>Eukaryota</taxon>
        <taxon>Metazoa</taxon>
        <taxon>Ecdysozoa</taxon>
        <taxon>Nematoda</taxon>
        <taxon>Chromadorea</taxon>
        <taxon>Rhabditida</taxon>
        <taxon>Rhabditina</taxon>
        <taxon>Rhabditomorpha</taxon>
        <taxon>Rhabditoidea</taxon>
        <taxon>Rhabditidae</taxon>
        <taxon>Peloderinae</taxon>
        <taxon>Caenorhabditis</taxon>
    </lineage>
</organism>
<accession>A0A8R1HQE1</accession>
<dbReference type="OMA" id="WMFDPRI"/>
<dbReference type="Pfam" id="PF12348">
    <property type="entry name" value="CLASP_N"/>
    <property type="match status" value="1"/>
</dbReference>
<feature type="region of interest" description="Disordered" evidence="6">
    <location>
        <begin position="759"/>
        <end position="798"/>
    </location>
</feature>
<evidence type="ECO:0000256" key="3">
    <source>
        <dbReference type="ARBA" id="ARBA00022737"/>
    </source>
</evidence>
<dbReference type="GO" id="GO:0072686">
    <property type="term" value="C:mitotic spindle"/>
    <property type="evidence" value="ECO:0007669"/>
    <property type="project" value="TreeGrafter"/>
</dbReference>
<dbReference type="InterPro" id="IPR034085">
    <property type="entry name" value="TOG"/>
</dbReference>
<feature type="compositionally biased region" description="Polar residues" evidence="6">
    <location>
        <begin position="623"/>
        <end position="643"/>
    </location>
</feature>
<feature type="compositionally biased region" description="Polar residues" evidence="6">
    <location>
        <begin position="268"/>
        <end position="277"/>
    </location>
</feature>
<dbReference type="Proteomes" id="UP000005237">
    <property type="component" value="Unassembled WGS sequence"/>
</dbReference>
<evidence type="ECO:0000256" key="4">
    <source>
        <dbReference type="ARBA" id="ARBA00023212"/>
    </source>
</evidence>
<dbReference type="SUPFAM" id="SSF48371">
    <property type="entry name" value="ARM repeat"/>
    <property type="match status" value="2"/>
</dbReference>
<dbReference type="GO" id="GO:0031110">
    <property type="term" value="P:regulation of microtubule polymerization or depolymerization"/>
    <property type="evidence" value="ECO:0007669"/>
    <property type="project" value="UniProtKB-ARBA"/>
</dbReference>
<keyword evidence="9" id="KW-1185">Reference proteome</keyword>
<protein>
    <recommendedName>
        <fullName evidence="7">TOG domain-containing protein</fullName>
    </recommendedName>
</protein>
<dbReference type="GO" id="GO:0090307">
    <property type="term" value="P:mitotic spindle assembly"/>
    <property type="evidence" value="ECO:0007669"/>
    <property type="project" value="TreeGrafter"/>
</dbReference>
<dbReference type="GO" id="GO:1902903">
    <property type="term" value="P:regulation of supramolecular fiber organization"/>
    <property type="evidence" value="ECO:0007669"/>
    <property type="project" value="UniProtKB-ARBA"/>
</dbReference>
<evidence type="ECO:0000256" key="5">
    <source>
        <dbReference type="PROSITE-ProRule" id="PRU00103"/>
    </source>
</evidence>
<sequence>MDTNWLYVLLQKCTVDPLERLRLGNVILNEVSQRKISPHPKLVNDFLDVMSGWLTGSNFKVTIIGLEILEAALRTSPEVLASYYFDRLAVLIERMGDAKPQVREMAVNLCLQLAYLENSSPVMILDRFCVKGTGFEHKQWLVKVGCLTILREFLAGSFALVIQQAVALIPQICRLTNDPNVEVRDVATTVLVDLMVFGGKPIVAKVAATKLINEQKMTILLNRYQTTVATRGDLPPKQIAVESTPQPARTNLLRRSLRSPAKIAYPSRLSTPPRSTGLSLSLSPAQPSPLTISSGNGSNKSLGGSSTSSPLSGSSPVNNGNGIGNGVPSSRSRDTNRSSIRAPSGMSVSRYRSSSCAPAQCAVSQDDFRKAFTAVPKVTIYSNSDIREKLDLARQVLCNANEDWSKRANQLKLIRSVVINSSDADIDRRVLIQALNELADALEFSVRDLRSQIVRESAVTCSFLLENFGMEVKNIGETVLAAALTQVGVSTKIMASSAATLTVFIVQKIPTRQVFTCLSDLAASKSKEQRRQLAHLLEVLIGSWDLKSKQPILKNIGQLVQHTICDADGETRVAGRKAFAKLEQLHGAVADQIFRDLDPAKQKMLRDGVSSSSSSLSNDRENVPQSAPRPQQQQQNISQRFLAQRSASAIDANKIPVATKVVTRPTGLMNHKLPKSSTSTSFSAVRSSGYGQQPMRSKTPFDGYEGGAALQKSSSSSPSTSTIQQTSIQRVASNLGSSSFVSSLTQEQASSLQNAMDLAKEEMQSKKDNDDDEFLLGNLRATPPASNNVHRESERGTPPVFVTTAENVSSLEYALKACASSSINEKRDALRSLSQHILDPAIQDHDLKCIGDTLSRLLAEGNNTLIISILECISLLVKCHFPRLESWLKLALGKLFGKMGMEALPNVKSALLLCQKTFLTTFDPSIQLKAVCDFMCDPVHLLAPKSRLALLEYICVLFEEIWPEDPRCLDRHDQLDTPYLRTAIRKMFAWMFDPRIGAILMPACERLVCALFAVNAADFSMIIMDMPAECRDWSYRILQLNGQQQNQNQNQKAVINEKEINNYSNNNYKPYPTPHDTTEEPPPLKMTYNSYESTRIREFQPTTFPERKSTAHLANNHVDQAVYIRNQLDAMREFGRPERVNEAMANVHGMMCEGAFTLWNQFFDELLDTVYQILSSLTPQIRKKLALRILQKMCSAQAAKLFDSTEIAIQKVLHCAVTSSEDTTISVASEDVLRILATHLPLPRIVNISKRILCQDDDQRAMLILKMLTRVFQEIDVDELYLILDDVAPCFVSSYDSLSSQVRKCAVFGLVALVQRIGMARMEKHLKSLNASKLNLIDLYVGRAKSSESGTSSN</sequence>
<dbReference type="GO" id="GO:0005881">
    <property type="term" value="C:cytoplasmic microtubule"/>
    <property type="evidence" value="ECO:0007669"/>
    <property type="project" value="TreeGrafter"/>
</dbReference>
<dbReference type="GO" id="GO:0008017">
    <property type="term" value="F:microtubule binding"/>
    <property type="evidence" value="ECO:0007669"/>
    <property type="project" value="TreeGrafter"/>
</dbReference>
<keyword evidence="4" id="KW-0206">Cytoskeleton</keyword>
<comment type="subcellular location">
    <subcellularLocation>
        <location evidence="1">Cytoplasm</location>
        <location evidence="1">Cytoskeleton</location>
    </subcellularLocation>
</comment>
<keyword evidence="3" id="KW-0677">Repeat</keyword>
<feature type="compositionally biased region" description="Low complexity" evidence="6">
    <location>
        <begin position="713"/>
        <end position="727"/>
    </location>
</feature>
<dbReference type="GO" id="GO:0045180">
    <property type="term" value="C:basal cortex"/>
    <property type="evidence" value="ECO:0007669"/>
    <property type="project" value="TreeGrafter"/>
</dbReference>
<evidence type="ECO:0000313" key="8">
    <source>
        <dbReference type="EnsemblMetazoa" id="CJA05659.1"/>
    </source>
</evidence>
<dbReference type="InterPro" id="IPR021133">
    <property type="entry name" value="HEAT_type_2"/>
</dbReference>
<dbReference type="GO" id="GO:0005876">
    <property type="term" value="C:spindle microtubule"/>
    <property type="evidence" value="ECO:0007669"/>
    <property type="project" value="TreeGrafter"/>
</dbReference>
<evidence type="ECO:0000313" key="9">
    <source>
        <dbReference type="Proteomes" id="UP000005237"/>
    </source>
</evidence>
<dbReference type="PROSITE" id="PS50077">
    <property type="entry name" value="HEAT_REPEAT"/>
    <property type="match status" value="1"/>
</dbReference>
<evidence type="ECO:0000256" key="1">
    <source>
        <dbReference type="ARBA" id="ARBA00004245"/>
    </source>
</evidence>
<evidence type="ECO:0000256" key="2">
    <source>
        <dbReference type="ARBA" id="ARBA00022490"/>
    </source>
</evidence>
<proteinExistence type="predicted"/>
<dbReference type="SMART" id="SM01349">
    <property type="entry name" value="TOG"/>
    <property type="match status" value="2"/>
</dbReference>
<dbReference type="GO" id="GO:0005815">
    <property type="term" value="C:microtubule organizing center"/>
    <property type="evidence" value="ECO:0007669"/>
    <property type="project" value="TreeGrafter"/>
</dbReference>
<dbReference type="PANTHER" id="PTHR21567:SF56">
    <property type="entry name" value="PROTEIN CLASP-1"/>
    <property type="match status" value="1"/>
</dbReference>